<organism evidence="6 7">
    <name type="scientific">Xylanimonas oleitrophica</name>
    <dbReference type="NCBI Taxonomy" id="2607479"/>
    <lineage>
        <taxon>Bacteria</taxon>
        <taxon>Bacillati</taxon>
        <taxon>Actinomycetota</taxon>
        <taxon>Actinomycetes</taxon>
        <taxon>Micrococcales</taxon>
        <taxon>Promicromonosporaceae</taxon>
        <taxon>Xylanimonas</taxon>
    </lineage>
</organism>
<evidence type="ECO:0000256" key="5">
    <source>
        <dbReference type="ARBA" id="ARBA00023277"/>
    </source>
</evidence>
<dbReference type="Pfam" id="PF01081">
    <property type="entry name" value="Aldolase"/>
    <property type="match status" value="1"/>
</dbReference>
<name>A0A2W5X316_9MICO</name>
<dbReference type="AlphaFoldDB" id="A0A2W5X316"/>
<evidence type="ECO:0000256" key="3">
    <source>
        <dbReference type="ARBA" id="ARBA00011233"/>
    </source>
</evidence>
<protein>
    <submittedName>
        <fullName evidence="6">2-dehydro-3-deoxyphosphogluconate aldolase</fullName>
    </submittedName>
</protein>
<keyword evidence="5" id="KW-0119">Carbohydrate metabolism</keyword>
<dbReference type="InterPro" id="IPR013785">
    <property type="entry name" value="Aldolase_TIM"/>
</dbReference>
<dbReference type="CDD" id="cd00452">
    <property type="entry name" value="KDPG_aldolase"/>
    <property type="match status" value="1"/>
</dbReference>
<keyword evidence="7" id="KW-1185">Reference proteome</keyword>
<dbReference type="Gene3D" id="3.20.20.70">
    <property type="entry name" value="Aldolase class I"/>
    <property type="match status" value="1"/>
</dbReference>
<reference evidence="6 7" key="1">
    <citation type="submission" date="2018-06" db="EMBL/GenBank/DDBJ databases">
        <title>Whole genome sequencing of a novel hydrocarbon degrading bacterial strain, PW21 isolated from oil contaminated produced water sample.</title>
        <authorList>
            <person name="Nagkirti P."/>
            <person name="Shaikh A."/>
            <person name="Gowdaman V."/>
            <person name="Engineer A.E."/>
            <person name="Dagar S."/>
            <person name="Dhakephalkar P.K."/>
        </authorList>
    </citation>
    <scope>NUCLEOTIDE SEQUENCE [LARGE SCALE GENOMIC DNA]</scope>
    <source>
        <strain evidence="6 7">PW21</strain>
    </source>
</reference>
<keyword evidence="4" id="KW-0456">Lyase</keyword>
<gene>
    <name evidence="6" type="ORF">DNL40_02845</name>
</gene>
<comment type="subunit">
    <text evidence="3">Homotrimer.</text>
</comment>
<evidence type="ECO:0000256" key="4">
    <source>
        <dbReference type="ARBA" id="ARBA00023239"/>
    </source>
</evidence>
<comment type="pathway">
    <text evidence="1">Carbohydrate acid metabolism.</text>
</comment>
<dbReference type="GO" id="GO:0016829">
    <property type="term" value="F:lyase activity"/>
    <property type="evidence" value="ECO:0007669"/>
    <property type="project" value="UniProtKB-KW"/>
</dbReference>
<dbReference type="Proteomes" id="UP000248783">
    <property type="component" value="Unassembled WGS sequence"/>
</dbReference>
<comment type="caution">
    <text evidence="6">The sequence shown here is derived from an EMBL/GenBank/DDBJ whole genome shotgun (WGS) entry which is preliminary data.</text>
</comment>
<sequence length="218" mass="21868">MPHPLLPAVTEAGVIATLRAPDADSASFAVETLVDAGVTAVEITYTTPGAGVVITEVARRFGDAVLVGAGTVTRADQVHEAAEAGARFLVSPGLDEAVLAAMRQTAALTMVGGFTPTEVQRLAALEVDVVKLFPGSLGGPGVLRALRGPFPDLVYVPTGGVSVDNVAAWFAAGAAAVGAASELAPAAAIRDRDAQTLRANAAAFLTAVAQARTGRSAA</sequence>
<comment type="similarity">
    <text evidence="2">Belongs to the KHG/KDPG aldolase family.</text>
</comment>
<dbReference type="RefSeq" id="WP_111249690.1">
    <property type="nucleotide sequence ID" value="NZ_QKWH01000001.1"/>
</dbReference>
<evidence type="ECO:0000313" key="6">
    <source>
        <dbReference type="EMBL" id="PZR55326.1"/>
    </source>
</evidence>
<dbReference type="SUPFAM" id="SSF51569">
    <property type="entry name" value="Aldolase"/>
    <property type="match status" value="1"/>
</dbReference>
<evidence type="ECO:0000256" key="1">
    <source>
        <dbReference type="ARBA" id="ARBA00004761"/>
    </source>
</evidence>
<dbReference type="InterPro" id="IPR000887">
    <property type="entry name" value="Aldlse_KDPG_KHG"/>
</dbReference>
<evidence type="ECO:0000256" key="2">
    <source>
        <dbReference type="ARBA" id="ARBA00006906"/>
    </source>
</evidence>
<dbReference type="PANTHER" id="PTHR30246:SF1">
    <property type="entry name" value="2-DEHYDRO-3-DEOXY-6-PHOSPHOGALACTONATE ALDOLASE-RELATED"/>
    <property type="match status" value="1"/>
</dbReference>
<dbReference type="NCBIfam" id="TIGR01182">
    <property type="entry name" value="eda"/>
    <property type="match status" value="1"/>
</dbReference>
<proteinExistence type="inferred from homology"/>
<accession>A0A2W5X316</accession>
<dbReference type="PANTHER" id="PTHR30246">
    <property type="entry name" value="2-KETO-3-DEOXY-6-PHOSPHOGLUCONATE ALDOLASE"/>
    <property type="match status" value="1"/>
</dbReference>
<evidence type="ECO:0000313" key="7">
    <source>
        <dbReference type="Proteomes" id="UP000248783"/>
    </source>
</evidence>
<dbReference type="EMBL" id="QKWH01000001">
    <property type="protein sequence ID" value="PZR55326.1"/>
    <property type="molecule type" value="Genomic_DNA"/>
</dbReference>